<protein>
    <submittedName>
        <fullName evidence="1">Uncharacterized protein</fullName>
    </submittedName>
</protein>
<evidence type="ECO:0000313" key="2">
    <source>
        <dbReference type="Proteomes" id="UP000325598"/>
    </source>
</evidence>
<gene>
    <name evidence="1" type="ORF">San01_45340</name>
</gene>
<keyword evidence="2" id="KW-1185">Reference proteome</keyword>
<dbReference type="EMBL" id="BLAG01000012">
    <property type="protein sequence ID" value="GES32047.1"/>
    <property type="molecule type" value="Genomic_DNA"/>
</dbReference>
<reference evidence="1 2" key="1">
    <citation type="submission" date="2019-10" db="EMBL/GenBank/DDBJ databases">
        <title>Whole genome shotgun sequence of Streptomyces angustmyceticus NBRC 3934.</title>
        <authorList>
            <person name="Hosoyama A."/>
            <person name="Ichikawa N."/>
            <person name="Kimura A."/>
            <person name="Kitahashi Y."/>
            <person name="Komaki H."/>
            <person name="Uohara A."/>
        </authorList>
    </citation>
    <scope>NUCLEOTIDE SEQUENCE [LARGE SCALE GENOMIC DNA]</scope>
    <source>
        <strain evidence="1 2">NBRC 3934</strain>
    </source>
</reference>
<accession>A0A5J4LCM6</accession>
<proteinExistence type="predicted"/>
<dbReference type="AlphaFoldDB" id="A0A5J4LCM6"/>
<evidence type="ECO:0000313" key="1">
    <source>
        <dbReference type="EMBL" id="GES32047.1"/>
    </source>
</evidence>
<comment type="caution">
    <text evidence="1">The sequence shown here is derived from an EMBL/GenBank/DDBJ whole genome shotgun (WGS) entry which is preliminary data.</text>
</comment>
<dbReference type="Proteomes" id="UP000325598">
    <property type="component" value="Unassembled WGS sequence"/>
</dbReference>
<name>A0A5J4LCM6_9ACTN</name>
<organism evidence="1 2">
    <name type="scientific">Streptomyces angustmyceticus</name>
    <dbReference type="NCBI Taxonomy" id="285578"/>
    <lineage>
        <taxon>Bacteria</taxon>
        <taxon>Bacillati</taxon>
        <taxon>Actinomycetota</taxon>
        <taxon>Actinomycetes</taxon>
        <taxon>Kitasatosporales</taxon>
        <taxon>Streptomycetaceae</taxon>
        <taxon>Streptomyces</taxon>
    </lineage>
</organism>
<sequence length="55" mass="6055">MFRNIANPRRTTLAHLKDAEELAVEASEHTVDLPAQTANPRRTVLMDAPAQDVTA</sequence>